<keyword evidence="9" id="KW-1185">Reference proteome</keyword>
<name>A0A843XAN2_COLES</name>
<dbReference type="PANTHER" id="PTHR47955:SF8">
    <property type="entry name" value="CYTOCHROME P450 71D11-LIKE"/>
    <property type="match status" value="1"/>
</dbReference>
<evidence type="ECO:0000256" key="6">
    <source>
        <dbReference type="PIRSR" id="PIRSR602401-1"/>
    </source>
</evidence>
<keyword evidence="3 6" id="KW-0479">Metal-binding</keyword>
<keyword evidence="4 7" id="KW-0560">Oxidoreductase</keyword>
<reference evidence="8" key="1">
    <citation type="submission" date="2017-07" db="EMBL/GenBank/DDBJ databases">
        <title>Taro Niue Genome Assembly and Annotation.</title>
        <authorList>
            <person name="Atibalentja N."/>
            <person name="Keating K."/>
            <person name="Fields C.J."/>
        </authorList>
    </citation>
    <scope>NUCLEOTIDE SEQUENCE</scope>
    <source>
        <strain evidence="8">Niue_2</strain>
        <tissue evidence="8">Leaf</tissue>
    </source>
</reference>
<evidence type="ECO:0000256" key="5">
    <source>
        <dbReference type="ARBA" id="ARBA00023004"/>
    </source>
</evidence>
<dbReference type="PANTHER" id="PTHR47955">
    <property type="entry name" value="CYTOCHROME P450 FAMILY 71 PROTEIN"/>
    <property type="match status" value="1"/>
</dbReference>
<dbReference type="GO" id="GO:0020037">
    <property type="term" value="F:heme binding"/>
    <property type="evidence" value="ECO:0007669"/>
    <property type="project" value="InterPro"/>
</dbReference>
<comment type="similarity">
    <text evidence="1 7">Belongs to the cytochrome P450 family.</text>
</comment>
<comment type="caution">
    <text evidence="8">The sequence shown here is derived from an EMBL/GenBank/DDBJ whole genome shotgun (WGS) entry which is preliminary data.</text>
</comment>
<dbReference type="Pfam" id="PF00067">
    <property type="entry name" value="p450"/>
    <property type="match status" value="2"/>
</dbReference>
<dbReference type="InterPro" id="IPR002401">
    <property type="entry name" value="Cyt_P450_E_grp-I"/>
</dbReference>
<accession>A0A843XAN2</accession>
<feature type="binding site" description="axial binding residue" evidence="6">
    <location>
        <position position="256"/>
    </location>
    <ligand>
        <name>heme</name>
        <dbReference type="ChEBI" id="CHEBI:30413"/>
    </ligand>
    <ligandPart>
        <name>Fe</name>
        <dbReference type="ChEBI" id="CHEBI:18248"/>
    </ligandPart>
</feature>
<evidence type="ECO:0000256" key="3">
    <source>
        <dbReference type="ARBA" id="ARBA00022723"/>
    </source>
</evidence>
<keyword evidence="2 6" id="KW-0349">Heme</keyword>
<evidence type="ECO:0000256" key="1">
    <source>
        <dbReference type="ARBA" id="ARBA00010617"/>
    </source>
</evidence>
<evidence type="ECO:0008006" key="10">
    <source>
        <dbReference type="Google" id="ProtNLM"/>
    </source>
</evidence>
<evidence type="ECO:0000313" key="8">
    <source>
        <dbReference type="EMBL" id="MQM16378.1"/>
    </source>
</evidence>
<dbReference type="SUPFAM" id="SSF48264">
    <property type="entry name" value="Cytochrome P450"/>
    <property type="match status" value="1"/>
</dbReference>
<dbReference type="Proteomes" id="UP000652761">
    <property type="component" value="Unassembled WGS sequence"/>
</dbReference>
<dbReference type="GO" id="GO:0016705">
    <property type="term" value="F:oxidoreductase activity, acting on paired donors, with incorporation or reduction of molecular oxygen"/>
    <property type="evidence" value="ECO:0007669"/>
    <property type="project" value="InterPro"/>
</dbReference>
<dbReference type="OrthoDB" id="2789670at2759"/>
<organism evidence="8 9">
    <name type="scientific">Colocasia esculenta</name>
    <name type="common">Wild taro</name>
    <name type="synonym">Arum esculentum</name>
    <dbReference type="NCBI Taxonomy" id="4460"/>
    <lineage>
        <taxon>Eukaryota</taxon>
        <taxon>Viridiplantae</taxon>
        <taxon>Streptophyta</taxon>
        <taxon>Embryophyta</taxon>
        <taxon>Tracheophyta</taxon>
        <taxon>Spermatophyta</taxon>
        <taxon>Magnoliopsida</taxon>
        <taxon>Liliopsida</taxon>
        <taxon>Araceae</taxon>
        <taxon>Aroideae</taxon>
        <taxon>Colocasieae</taxon>
        <taxon>Colocasia</taxon>
    </lineage>
</organism>
<keyword evidence="5 6" id="KW-0408">Iron</keyword>
<evidence type="ECO:0000313" key="9">
    <source>
        <dbReference type="Proteomes" id="UP000652761"/>
    </source>
</evidence>
<dbReference type="PROSITE" id="PS00086">
    <property type="entry name" value="CYTOCHROME_P450"/>
    <property type="match status" value="1"/>
</dbReference>
<dbReference type="Gene3D" id="1.10.630.10">
    <property type="entry name" value="Cytochrome P450"/>
    <property type="match status" value="2"/>
</dbReference>
<evidence type="ECO:0000256" key="4">
    <source>
        <dbReference type="ARBA" id="ARBA00023002"/>
    </source>
</evidence>
<dbReference type="AlphaFoldDB" id="A0A843XAN2"/>
<dbReference type="EMBL" id="NMUH01006976">
    <property type="protein sequence ID" value="MQM16378.1"/>
    <property type="molecule type" value="Genomic_DNA"/>
</dbReference>
<dbReference type="InterPro" id="IPR036396">
    <property type="entry name" value="Cyt_P450_sf"/>
</dbReference>
<dbReference type="InterPro" id="IPR017972">
    <property type="entry name" value="Cyt_P450_CS"/>
</dbReference>
<comment type="cofactor">
    <cofactor evidence="6">
        <name>heme</name>
        <dbReference type="ChEBI" id="CHEBI:30413"/>
    </cofactor>
</comment>
<proteinExistence type="inferred from homology"/>
<evidence type="ECO:0000256" key="7">
    <source>
        <dbReference type="RuleBase" id="RU000461"/>
    </source>
</evidence>
<keyword evidence="7" id="KW-0503">Monooxygenase</keyword>
<sequence>MAILGELAAVLLLPFFLAFLILFGEITKKQERPKPKLPPGPRGLPVIGNLHLLGKHPHQTLYQLSKQYGPIMQLQLGRVPAVVISSAQMAEQVLKTHDLLFCSRPDMATGKRLSYNFSDVVLSPYNAAWRELRKITMLNLLNPKMVEDPSFATMEYAMVELVKNPRVMSKAQEETLRLHPMVPLLISRETMDHVKINEYDVFPKRRVYVNAWAVARDPDFWDQPDEFIPERFVGSNIDFRGHNFEFLPFGAGRRICPGLSFGIMTVELALANLLYAFNWELPNNMKKEEINMEETSGITVHLKTNLQLQATRHVPNVGVE</sequence>
<evidence type="ECO:0000256" key="2">
    <source>
        <dbReference type="ARBA" id="ARBA00022617"/>
    </source>
</evidence>
<dbReference type="GO" id="GO:0004497">
    <property type="term" value="F:monooxygenase activity"/>
    <property type="evidence" value="ECO:0007669"/>
    <property type="project" value="UniProtKB-KW"/>
</dbReference>
<gene>
    <name evidence="8" type="ORF">Taro_049334</name>
</gene>
<protein>
    <recommendedName>
        <fullName evidence="10">Cytochrome P450 71A1</fullName>
    </recommendedName>
</protein>
<dbReference type="PRINTS" id="PR00463">
    <property type="entry name" value="EP450I"/>
</dbReference>
<dbReference type="InterPro" id="IPR001128">
    <property type="entry name" value="Cyt_P450"/>
</dbReference>
<dbReference type="GO" id="GO:0005506">
    <property type="term" value="F:iron ion binding"/>
    <property type="evidence" value="ECO:0007669"/>
    <property type="project" value="InterPro"/>
</dbReference>